<keyword evidence="3" id="KW-1185">Reference proteome</keyword>
<evidence type="ECO:0000256" key="1">
    <source>
        <dbReference type="SAM" id="Phobius"/>
    </source>
</evidence>
<sequence length="206" mass="23911">MAKTKVREILQSNDTPKEKADYLWGYYRWHVIIAVSGLFFAGYLLVDWINRPVTIFHLGVLASEVDYEEEQQLTEALNELMQPEGRKETAYATFTPHGRSVERFLAQFSAGEYDVILMNEMDSVEYAAQDSMMTYRVNGMSEDDYFQPEDSEEPIGIHSDSLPVFDGYQTTEDMIVMIPENTRRRDAIETFFETQGYTLEFIDDNE</sequence>
<reference evidence="3" key="1">
    <citation type="submission" date="2016-10" db="EMBL/GenBank/DDBJ databases">
        <authorList>
            <person name="Varghese N."/>
            <person name="Submissions S."/>
        </authorList>
    </citation>
    <scope>NUCLEOTIDE SEQUENCE [LARGE SCALE GENOMIC DNA]</scope>
    <source>
        <strain evidence="3">DSM 23664</strain>
    </source>
</reference>
<dbReference type="EMBL" id="FOLT01000003">
    <property type="protein sequence ID" value="SFC11883.1"/>
    <property type="molecule type" value="Genomic_DNA"/>
</dbReference>
<gene>
    <name evidence="2" type="ORF">SAMN04488102_103117</name>
</gene>
<name>A0A1I1GRL3_9LACT</name>
<evidence type="ECO:0000313" key="3">
    <source>
        <dbReference type="Proteomes" id="UP000199612"/>
    </source>
</evidence>
<evidence type="ECO:0008006" key="4">
    <source>
        <dbReference type="Google" id="ProtNLM"/>
    </source>
</evidence>
<dbReference type="OrthoDB" id="1925387at2"/>
<keyword evidence="1" id="KW-0812">Transmembrane</keyword>
<dbReference type="AlphaFoldDB" id="A0A1I1GRL3"/>
<dbReference type="RefSeq" id="WP_091528924.1">
    <property type="nucleotide sequence ID" value="NZ_FOLT01000003.1"/>
</dbReference>
<proteinExistence type="predicted"/>
<dbReference type="Proteomes" id="UP000199612">
    <property type="component" value="Unassembled WGS sequence"/>
</dbReference>
<protein>
    <recommendedName>
        <fullName evidence="4">Extracellular solute-binding protein</fullName>
    </recommendedName>
</protein>
<keyword evidence="1" id="KW-1133">Transmembrane helix</keyword>
<evidence type="ECO:0000313" key="2">
    <source>
        <dbReference type="EMBL" id="SFC11883.1"/>
    </source>
</evidence>
<accession>A0A1I1GRL3</accession>
<dbReference type="STRING" id="753702.SAMN04488102_103117"/>
<feature type="transmembrane region" description="Helical" evidence="1">
    <location>
        <begin position="26"/>
        <end position="46"/>
    </location>
</feature>
<organism evidence="2 3">
    <name type="scientific">Alkalibacterium subtropicum</name>
    <dbReference type="NCBI Taxonomy" id="753702"/>
    <lineage>
        <taxon>Bacteria</taxon>
        <taxon>Bacillati</taxon>
        <taxon>Bacillota</taxon>
        <taxon>Bacilli</taxon>
        <taxon>Lactobacillales</taxon>
        <taxon>Carnobacteriaceae</taxon>
        <taxon>Alkalibacterium</taxon>
    </lineage>
</organism>
<keyword evidence="1" id="KW-0472">Membrane</keyword>